<organism evidence="1 2">
    <name type="scientific">Streptosporangium jomthongense</name>
    <dbReference type="NCBI Taxonomy" id="1193683"/>
    <lineage>
        <taxon>Bacteria</taxon>
        <taxon>Bacillati</taxon>
        <taxon>Actinomycetota</taxon>
        <taxon>Actinomycetes</taxon>
        <taxon>Streptosporangiales</taxon>
        <taxon>Streptosporangiaceae</taxon>
        <taxon>Streptosporangium</taxon>
    </lineage>
</organism>
<accession>A0ABV8EVF7</accession>
<name>A0ABV8EVF7_9ACTN</name>
<dbReference type="Proteomes" id="UP001595698">
    <property type="component" value="Unassembled WGS sequence"/>
</dbReference>
<gene>
    <name evidence="1" type="ORF">ACFOYY_04505</name>
</gene>
<evidence type="ECO:0000313" key="1">
    <source>
        <dbReference type="EMBL" id="MFC3979370.1"/>
    </source>
</evidence>
<dbReference type="PANTHER" id="PTHR41700:SF1">
    <property type="entry name" value="N-ACETYLTRANSFERASE DOMAIN-CONTAINING PROTEIN"/>
    <property type="match status" value="1"/>
</dbReference>
<dbReference type="InterPro" id="IPR038764">
    <property type="entry name" value="GNAT_N_AcTrfase_prd"/>
</dbReference>
<proteinExistence type="predicted"/>
<reference evidence="2" key="1">
    <citation type="journal article" date="2019" name="Int. J. Syst. Evol. Microbiol.">
        <title>The Global Catalogue of Microorganisms (GCM) 10K type strain sequencing project: providing services to taxonomists for standard genome sequencing and annotation.</title>
        <authorList>
            <consortium name="The Broad Institute Genomics Platform"/>
            <consortium name="The Broad Institute Genome Sequencing Center for Infectious Disease"/>
            <person name="Wu L."/>
            <person name="Ma J."/>
        </authorList>
    </citation>
    <scope>NUCLEOTIDE SEQUENCE [LARGE SCALE GENOMIC DNA]</scope>
    <source>
        <strain evidence="2">TBRC 7912</strain>
    </source>
</reference>
<keyword evidence="2" id="KW-1185">Reference proteome</keyword>
<protein>
    <submittedName>
        <fullName evidence="1">GNAT family N-acetyltransferase</fullName>
    </submittedName>
</protein>
<dbReference type="SUPFAM" id="SSF55729">
    <property type="entry name" value="Acyl-CoA N-acyltransferases (Nat)"/>
    <property type="match status" value="1"/>
</dbReference>
<sequence length="268" mass="28875">MSGVGLDATATGVSLRELHRLEELEEVYRLLVEIWQSEPGNAPISVELMRALSHAGNYITGAYLDGRMVGASVGFLAAPAGRALHSHITGTTLGNGVGFALKQHQRLWALDRGLDTITWTYDPLVRRNAHFNLAKLGAFPTEYLPSFYGVMGDAINAGDESDRVLATWPLTVPHVVAAAAGTPYAVDVPVNAVVGLRDRDGRPAPGRTDAEIVLIDLPADIETLRHTDPSTARAWRQALREVLGGLMARGAQVVGFHRKSSYVVRLPA</sequence>
<dbReference type="InterPro" id="IPR016181">
    <property type="entry name" value="Acyl_CoA_acyltransferase"/>
</dbReference>
<evidence type="ECO:0000313" key="2">
    <source>
        <dbReference type="Proteomes" id="UP001595698"/>
    </source>
</evidence>
<comment type="caution">
    <text evidence="1">The sequence shown here is derived from an EMBL/GenBank/DDBJ whole genome shotgun (WGS) entry which is preliminary data.</text>
</comment>
<dbReference type="PANTHER" id="PTHR41700">
    <property type="entry name" value="GCN5-RELATED N-ACETYLTRANSFERASE"/>
    <property type="match status" value="1"/>
</dbReference>
<dbReference type="EMBL" id="JBHSBC010000002">
    <property type="protein sequence ID" value="MFC3979370.1"/>
    <property type="molecule type" value="Genomic_DNA"/>
</dbReference>
<dbReference type="RefSeq" id="WP_386188047.1">
    <property type="nucleotide sequence ID" value="NZ_JBHSBC010000002.1"/>
</dbReference>